<protein>
    <submittedName>
        <fullName evidence="1">Uncharacterized protein</fullName>
    </submittedName>
</protein>
<name>A0AAE0YIH0_9GAST</name>
<organism evidence="1 2">
    <name type="scientific">Elysia crispata</name>
    <name type="common">lettuce slug</name>
    <dbReference type="NCBI Taxonomy" id="231223"/>
    <lineage>
        <taxon>Eukaryota</taxon>
        <taxon>Metazoa</taxon>
        <taxon>Spiralia</taxon>
        <taxon>Lophotrochozoa</taxon>
        <taxon>Mollusca</taxon>
        <taxon>Gastropoda</taxon>
        <taxon>Heterobranchia</taxon>
        <taxon>Euthyneura</taxon>
        <taxon>Panpulmonata</taxon>
        <taxon>Sacoglossa</taxon>
        <taxon>Placobranchoidea</taxon>
        <taxon>Plakobranchidae</taxon>
        <taxon>Elysia</taxon>
    </lineage>
</organism>
<dbReference type="EMBL" id="JAWDGP010006169">
    <property type="protein sequence ID" value="KAK3746074.1"/>
    <property type="molecule type" value="Genomic_DNA"/>
</dbReference>
<reference evidence="1" key="1">
    <citation type="journal article" date="2023" name="G3 (Bethesda)">
        <title>A reference genome for the long-term kleptoplast-retaining sea slug Elysia crispata morphotype clarki.</title>
        <authorList>
            <person name="Eastman K.E."/>
            <person name="Pendleton A.L."/>
            <person name="Shaikh M.A."/>
            <person name="Suttiyut T."/>
            <person name="Ogas R."/>
            <person name="Tomko P."/>
            <person name="Gavelis G."/>
            <person name="Widhalm J.R."/>
            <person name="Wisecaver J.H."/>
        </authorList>
    </citation>
    <scope>NUCLEOTIDE SEQUENCE</scope>
    <source>
        <strain evidence="1">ECLA1</strain>
    </source>
</reference>
<dbReference type="AlphaFoldDB" id="A0AAE0YIH0"/>
<gene>
    <name evidence="1" type="ORF">RRG08_065239</name>
</gene>
<accession>A0AAE0YIH0</accession>
<evidence type="ECO:0000313" key="2">
    <source>
        <dbReference type="Proteomes" id="UP001283361"/>
    </source>
</evidence>
<proteinExistence type="predicted"/>
<comment type="caution">
    <text evidence="1">The sequence shown here is derived from an EMBL/GenBank/DDBJ whole genome shotgun (WGS) entry which is preliminary data.</text>
</comment>
<keyword evidence="2" id="KW-1185">Reference proteome</keyword>
<dbReference type="Proteomes" id="UP001283361">
    <property type="component" value="Unassembled WGS sequence"/>
</dbReference>
<evidence type="ECO:0000313" key="1">
    <source>
        <dbReference type="EMBL" id="KAK3746074.1"/>
    </source>
</evidence>
<sequence>MAASSRHLKQPCASVVQASSVEHLYSPHEVAVTTVTSRIPRDGLGGPKLQREKSFLDCVVLTDAKGWSEGEGIDYCTMLHDQEGVNDVHDRKPRRSEVINRLVYLQAVPTKEPANCVPLVLSQRVVASFPPDERQLSGGNSRNSNHWSQWNCEPSGGRQVLQRAGCGNYPESLAVLIIIPGHRRSPLISPALEIGDCDYVTQESPRRRPPKRFSVQLKTEKHGNPRVFFGSSSV</sequence>